<keyword evidence="7" id="KW-0998">Cell outer membrane</keyword>
<keyword evidence="9" id="KW-0732">Signal</keyword>
<comment type="caution">
    <text evidence="10">The sequence shown here is derived from an EMBL/GenBank/DDBJ whole genome shotgun (WGS) entry which is preliminary data.</text>
</comment>
<proteinExistence type="inferred from homology"/>
<evidence type="ECO:0000313" key="11">
    <source>
        <dbReference type="Proteomes" id="UP001172082"/>
    </source>
</evidence>
<evidence type="ECO:0000256" key="5">
    <source>
        <dbReference type="ARBA" id="ARBA00022692"/>
    </source>
</evidence>
<dbReference type="InterPro" id="IPR051906">
    <property type="entry name" value="TolC-like"/>
</dbReference>
<name>A0ABT8KW71_9BACT</name>
<comment type="subcellular location">
    <subcellularLocation>
        <location evidence="1">Cell outer membrane</location>
    </subcellularLocation>
</comment>
<reference evidence="10" key="1">
    <citation type="submission" date="2023-06" db="EMBL/GenBank/DDBJ databases">
        <title>Genomic of Parafulvivirga corallium.</title>
        <authorList>
            <person name="Wang G."/>
        </authorList>
    </citation>
    <scope>NUCLEOTIDE SEQUENCE</scope>
    <source>
        <strain evidence="10">BMA10</strain>
    </source>
</reference>
<keyword evidence="8" id="KW-0175">Coiled coil</keyword>
<evidence type="ECO:0000256" key="9">
    <source>
        <dbReference type="SAM" id="SignalP"/>
    </source>
</evidence>
<organism evidence="10 11">
    <name type="scientific">Splendidivirga corallicola</name>
    <dbReference type="NCBI Taxonomy" id="3051826"/>
    <lineage>
        <taxon>Bacteria</taxon>
        <taxon>Pseudomonadati</taxon>
        <taxon>Bacteroidota</taxon>
        <taxon>Cytophagia</taxon>
        <taxon>Cytophagales</taxon>
        <taxon>Splendidivirgaceae</taxon>
        <taxon>Splendidivirga</taxon>
    </lineage>
</organism>
<dbReference type="Pfam" id="PF02321">
    <property type="entry name" value="OEP"/>
    <property type="match status" value="2"/>
</dbReference>
<feature type="chain" id="PRO_5046313273" evidence="9">
    <location>
        <begin position="28"/>
        <end position="451"/>
    </location>
</feature>
<dbReference type="EMBL" id="JAUJEA010000008">
    <property type="protein sequence ID" value="MDN5203700.1"/>
    <property type="molecule type" value="Genomic_DNA"/>
</dbReference>
<evidence type="ECO:0000256" key="1">
    <source>
        <dbReference type="ARBA" id="ARBA00004442"/>
    </source>
</evidence>
<feature type="signal peptide" evidence="9">
    <location>
        <begin position="1"/>
        <end position="27"/>
    </location>
</feature>
<evidence type="ECO:0000256" key="7">
    <source>
        <dbReference type="ARBA" id="ARBA00023237"/>
    </source>
</evidence>
<dbReference type="SUPFAM" id="SSF56954">
    <property type="entry name" value="Outer membrane efflux proteins (OEP)"/>
    <property type="match status" value="1"/>
</dbReference>
<evidence type="ECO:0000256" key="6">
    <source>
        <dbReference type="ARBA" id="ARBA00023136"/>
    </source>
</evidence>
<accession>A0ABT8KW71</accession>
<keyword evidence="6" id="KW-0472">Membrane</keyword>
<feature type="coiled-coil region" evidence="8">
    <location>
        <begin position="352"/>
        <end position="379"/>
    </location>
</feature>
<keyword evidence="4" id="KW-1134">Transmembrane beta strand</keyword>
<evidence type="ECO:0000256" key="3">
    <source>
        <dbReference type="ARBA" id="ARBA00022448"/>
    </source>
</evidence>
<keyword evidence="3" id="KW-0813">Transport</keyword>
<sequence>MKISTYIIFNILAAVFLSLGLTKNASAQETKHFSLVEVLSLAKEQNWDVLRAEQQLALAKANLKQSNAVFLPVVRLSETYTTTTDPLTAFGIKLKQKTTTVTDFDPGILNDPDRIENFTTALAFQQPVINLSGMMARKAANMAMAASDQQLTWTKRLIELQAKDFYFQLQVAYTRLEVVQQALKAANANFKLTQDYFDNGLVTEADLLGARLRMTELESQVLASENIIQVINRDLLHLLNLQGVRTIIPMDTIRIPRSRVVELQTTSVPLGRPDLQAAMLNTRAGEYEMKSARSSFLPDLNIFGSYEWNDGQVFGTGASGYVFGAKLQWDIFSGGTKLAQHQRAKANQRLSKLYYQETLSKAEKELKKLQDEIILARKQLDLAILAEQQAESSYNIRRDRYEEQLEKTTDLLDAETMLLQRRIQKLEQMRYYQQLVFSLQLQLENETSMLQ</sequence>
<keyword evidence="11" id="KW-1185">Reference proteome</keyword>
<dbReference type="Proteomes" id="UP001172082">
    <property type="component" value="Unassembled WGS sequence"/>
</dbReference>
<protein>
    <submittedName>
        <fullName evidence="10">TolC family protein</fullName>
    </submittedName>
</protein>
<dbReference type="Gene3D" id="1.20.1600.10">
    <property type="entry name" value="Outer membrane efflux proteins (OEP)"/>
    <property type="match status" value="1"/>
</dbReference>
<keyword evidence="5" id="KW-0812">Transmembrane</keyword>
<dbReference type="RefSeq" id="WP_346753723.1">
    <property type="nucleotide sequence ID" value="NZ_JAUJEA010000008.1"/>
</dbReference>
<gene>
    <name evidence="10" type="ORF">QQ008_20085</name>
</gene>
<evidence type="ECO:0000256" key="8">
    <source>
        <dbReference type="SAM" id="Coils"/>
    </source>
</evidence>
<evidence type="ECO:0000313" key="10">
    <source>
        <dbReference type="EMBL" id="MDN5203700.1"/>
    </source>
</evidence>
<dbReference type="PANTHER" id="PTHR30026:SF20">
    <property type="entry name" value="OUTER MEMBRANE PROTEIN TOLC"/>
    <property type="match status" value="1"/>
</dbReference>
<dbReference type="InterPro" id="IPR003423">
    <property type="entry name" value="OMP_efflux"/>
</dbReference>
<comment type="similarity">
    <text evidence="2">Belongs to the outer membrane factor (OMF) (TC 1.B.17) family.</text>
</comment>
<evidence type="ECO:0000256" key="2">
    <source>
        <dbReference type="ARBA" id="ARBA00007613"/>
    </source>
</evidence>
<evidence type="ECO:0000256" key="4">
    <source>
        <dbReference type="ARBA" id="ARBA00022452"/>
    </source>
</evidence>
<dbReference type="PANTHER" id="PTHR30026">
    <property type="entry name" value="OUTER MEMBRANE PROTEIN TOLC"/>
    <property type="match status" value="1"/>
</dbReference>